<evidence type="ECO:0000313" key="6">
    <source>
        <dbReference type="Proteomes" id="UP000294902"/>
    </source>
</evidence>
<dbReference type="SMART" id="SM01092">
    <property type="entry name" value="CO_deh_flav_C"/>
    <property type="match status" value="1"/>
</dbReference>
<dbReference type="Gene3D" id="3.30.465.10">
    <property type="match status" value="1"/>
</dbReference>
<dbReference type="InterPro" id="IPR036683">
    <property type="entry name" value="CO_DH_flav_C_dom_sf"/>
</dbReference>
<feature type="domain" description="FAD-binding PCMH-type" evidence="4">
    <location>
        <begin position="1"/>
        <end position="172"/>
    </location>
</feature>
<gene>
    <name evidence="5" type="ORF">EDC18_10135</name>
</gene>
<dbReference type="InterPro" id="IPR005107">
    <property type="entry name" value="CO_DH_flav_C"/>
</dbReference>
<dbReference type="InterPro" id="IPR016166">
    <property type="entry name" value="FAD-bd_PCMH"/>
</dbReference>
<dbReference type="Pfam" id="PF00941">
    <property type="entry name" value="FAD_binding_5"/>
    <property type="match status" value="1"/>
</dbReference>
<dbReference type="PROSITE" id="PS51387">
    <property type="entry name" value="FAD_PCMH"/>
    <property type="match status" value="1"/>
</dbReference>
<sequence>MVKVYYPNTLEEAICIKDKSKSILIAGGTDIMVKKKNASGLLPKFEKSIEFIGHIKELQYITEEKNNLIIGAACTYAQIIEDPRVPEILKKAIKEIASPAIRNIGTLVGNIVNASPAGDTLPVLYNFNASINIVGKETSRDIPIMDFIVGPGRTLLKEEELVKSVEIPLKDFSYTYYKKVGARKADAISKLSFVGLANIKNKTISDIRIAFGAVGPTVIRCEEAERRLIGKKIDEDLFDVVKDIYRSSIKPIDDQRSSAKYRKTVSIRILKDFLMNCK</sequence>
<dbReference type="Proteomes" id="UP000294902">
    <property type="component" value="Unassembled WGS sequence"/>
</dbReference>
<dbReference type="EMBL" id="SMAL01000001">
    <property type="protein sequence ID" value="TCT16740.1"/>
    <property type="molecule type" value="Genomic_DNA"/>
</dbReference>
<dbReference type="Gene3D" id="3.30.390.50">
    <property type="entry name" value="CO dehydrogenase flavoprotein, C-terminal domain"/>
    <property type="match status" value="1"/>
</dbReference>
<keyword evidence="6" id="KW-1185">Reference proteome</keyword>
<dbReference type="PANTHER" id="PTHR42659:SF2">
    <property type="entry name" value="XANTHINE DEHYDROGENASE SUBUNIT C-RELATED"/>
    <property type="match status" value="1"/>
</dbReference>
<dbReference type="GO" id="GO:0071949">
    <property type="term" value="F:FAD binding"/>
    <property type="evidence" value="ECO:0007669"/>
    <property type="project" value="InterPro"/>
</dbReference>
<evidence type="ECO:0000259" key="4">
    <source>
        <dbReference type="PROSITE" id="PS51387"/>
    </source>
</evidence>
<dbReference type="AlphaFoldDB" id="A0A4R3MSR0"/>
<comment type="caution">
    <text evidence="5">The sequence shown here is derived from an EMBL/GenBank/DDBJ whole genome shotgun (WGS) entry which is preliminary data.</text>
</comment>
<dbReference type="OrthoDB" id="9789842at2"/>
<dbReference type="InterPro" id="IPR002346">
    <property type="entry name" value="Mopterin_DH_FAD-bd"/>
</dbReference>
<keyword evidence="1" id="KW-0285">Flavoprotein</keyword>
<dbReference type="RefSeq" id="WP_132249076.1">
    <property type="nucleotide sequence ID" value="NZ_SMAL01000001.1"/>
</dbReference>
<accession>A0A4R3MSR0</accession>
<keyword evidence="3" id="KW-0560">Oxidoreductase</keyword>
<dbReference type="InterPro" id="IPR036318">
    <property type="entry name" value="FAD-bd_PCMH-like_sf"/>
</dbReference>
<evidence type="ECO:0000256" key="1">
    <source>
        <dbReference type="ARBA" id="ARBA00022630"/>
    </source>
</evidence>
<reference evidence="5 6" key="1">
    <citation type="submission" date="2019-03" db="EMBL/GenBank/DDBJ databases">
        <title>Genomic Encyclopedia of Type Strains, Phase IV (KMG-IV): sequencing the most valuable type-strain genomes for metagenomic binning, comparative biology and taxonomic classification.</title>
        <authorList>
            <person name="Goeker M."/>
        </authorList>
    </citation>
    <scope>NUCLEOTIDE SEQUENCE [LARGE SCALE GENOMIC DNA]</scope>
    <source>
        <strain evidence="5 6">DSM 24629</strain>
    </source>
</reference>
<evidence type="ECO:0000256" key="3">
    <source>
        <dbReference type="ARBA" id="ARBA00023002"/>
    </source>
</evidence>
<protein>
    <submittedName>
        <fullName evidence="5">CO/xanthine dehydrogenase FAD-binding subunit</fullName>
    </submittedName>
</protein>
<dbReference type="PANTHER" id="PTHR42659">
    <property type="entry name" value="XANTHINE DEHYDROGENASE SUBUNIT C-RELATED"/>
    <property type="match status" value="1"/>
</dbReference>
<keyword evidence="2" id="KW-0274">FAD</keyword>
<dbReference type="InterPro" id="IPR016169">
    <property type="entry name" value="FAD-bd_PCMH_sub2"/>
</dbReference>
<name>A0A4R3MSR0_9FIRM</name>
<dbReference type="SUPFAM" id="SSF55447">
    <property type="entry name" value="CO dehydrogenase flavoprotein C-terminal domain-like"/>
    <property type="match status" value="1"/>
</dbReference>
<dbReference type="SUPFAM" id="SSF56176">
    <property type="entry name" value="FAD-binding/transporter-associated domain-like"/>
    <property type="match status" value="1"/>
</dbReference>
<dbReference type="Pfam" id="PF03450">
    <property type="entry name" value="CO_deh_flav_C"/>
    <property type="match status" value="1"/>
</dbReference>
<evidence type="ECO:0000256" key="2">
    <source>
        <dbReference type="ARBA" id="ARBA00022827"/>
    </source>
</evidence>
<organism evidence="5 6">
    <name type="scientific">Natranaerovirga pectinivora</name>
    <dbReference type="NCBI Taxonomy" id="682400"/>
    <lineage>
        <taxon>Bacteria</taxon>
        <taxon>Bacillati</taxon>
        <taxon>Bacillota</taxon>
        <taxon>Clostridia</taxon>
        <taxon>Lachnospirales</taxon>
        <taxon>Natranaerovirgaceae</taxon>
        <taxon>Natranaerovirga</taxon>
    </lineage>
</organism>
<dbReference type="InterPro" id="IPR051312">
    <property type="entry name" value="Diverse_Substr_Oxidored"/>
</dbReference>
<dbReference type="GO" id="GO:0016491">
    <property type="term" value="F:oxidoreductase activity"/>
    <property type="evidence" value="ECO:0007669"/>
    <property type="project" value="UniProtKB-KW"/>
</dbReference>
<proteinExistence type="predicted"/>
<evidence type="ECO:0000313" key="5">
    <source>
        <dbReference type="EMBL" id="TCT16740.1"/>
    </source>
</evidence>